<evidence type="ECO:0000256" key="1">
    <source>
        <dbReference type="ARBA" id="ARBA00022679"/>
    </source>
</evidence>
<dbReference type="PANTHER" id="PTHR48207">
    <property type="entry name" value="SUCCINATE--HYDROXYMETHYLGLUTARATE COA-TRANSFERASE"/>
    <property type="match status" value="1"/>
</dbReference>
<dbReference type="PANTHER" id="PTHR48207:SF3">
    <property type="entry name" value="SUCCINATE--HYDROXYMETHYLGLUTARATE COA-TRANSFERASE"/>
    <property type="match status" value="1"/>
</dbReference>
<dbReference type="InterPro" id="IPR044855">
    <property type="entry name" value="CoA-Trfase_III_dom3_sf"/>
</dbReference>
<dbReference type="AlphaFoldDB" id="A0A7W8HGU3"/>
<dbReference type="Proteomes" id="UP000532440">
    <property type="component" value="Unassembled WGS sequence"/>
</dbReference>
<dbReference type="InterPro" id="IPR003673">
    <property type="entry name" value="CoA-Trfase_fam_III"/>
</dbReference>
<dbReference type="InterPro" id="IPR023606">
    <property type="entry name" value="CoA-Trfase_III_dom_1_sf"/>
</dbReference>
<protein>
    <submittedName>
        <fullName evidence="2">Formyl-CoA transferase/CoA:oxalate CoA-transferase</fullName>
        <ecNumber evidence="2">2.8.3.16</ecNumber>
        <ecNumber evidence="2">2.8.3.19</ecNumber>
    </submittedName>
</protein>
<evidence type="ECO:0000313" key="3">
    <source>
        <dbReference type="Proteomes" id="UP000532440"/>
    </source>
</evidence>
<keyword evidence="1 2" id="KW-0808">Transferase</keyword>
<evidence type="ECO:0000313" key="2">
    <source>
        <dbReference type="EMBL" id="MBB5271817.1"/>
    </source>
</evidence>
<dbReference type="Gene3D" id="3.40.50.10540">
    <property type="entry name" value="Crotonobetainyl-coa:carnitine coa-transferase, domain 1"/>
    <property type="match status" value="1"/>
</dbReference>
<dbReference type="GO" id="GO:0033608">
    <property type="term" value="F:formyl-CoA transferase activity"/>
    <property type="evidence" value="ECO:0007669"/>
    <property type="project" value="UniProtKB-EC"/>
</dbReference>
<organism evidence="2 3">
    <name type="scientific">Quisquiliibacterium transsilvanicum</name>
    <dbReference type="NCBI Taxonomy" id="1549638"/>
    <lineage>
        <taxon>Bacteria</taxon>
        <taxon>Pseudomonadati</taxon>
        <taxon>Pseudomonadota</taxon>
        <taxon>Betaproteobacteria</taxon>
        <taxon>Burkholderiales</taxon>
        <taxon>Burkholderiaceae</taxon>
        <taxon>Quisquiliibacterium</taxon>
    </lineage>
</organism>
<dbReference type="EC" id="2.8.3.19" evidence="2"/>
<sequence>MNAPLEDITILDLSHALAGPFCSTMLGDFGARVIKIEPPTGDIARAWGVPMTEHDTSYFVSLHRNKEGVCIDLKSDEGRELFFEMVKKADVVLENYRTGTLAKLGIDYEAARQHNPGIIYCSVSGFGQDGPYRDRPALDLILQAESGMISVTGEPGGSGVRCGVSVADLTAGMNAAIGILMALRVKDKTGEGQSIDVSMMEGQMSLLGIMIGNYLADGILPKPMGTAYSALLPYQTFHTQTRDIALAVGSEKLWKIFCPAIGHPELATDPRFRRNSDRIGNAPALIELLQGILLERSYEEWEALMLEHGIPVGAINDIATLVEHPQVKARGSLVEMDHPRAGKVRIVGVPMRLSRTPGKVRTPSPRLGEHTVQVMREFMGMSEERIEELAGKGVLVA</sequence>
<reference evidence="2 3" key="1">
    <citation type="submission" date="2020-08" db="EMBL/GenBank/DDBJ databases">
        <title>Genomic Encyclopedia of Type Strains, Phase IV (KMG-IV): sequencing the most valuable type-strain genomes for metagenomic binning, comparative biology and taxonomic classification.</title>
        <authorList>
            <person name="Goeker M."/>
        </authorList>
    </citation>
    <scope>NUCLEOTIDE SEQUENCE [LARGE SCALE GENOMIC DNA]</scope>
    <source>
        <strain evidence="2 3">DSM 29781</strain>
    </source>
</reference>
<comment type="caution">
    <text evidence="2">The sequence shown here is derived from an EMBL/GenBank/DDBJ whole genome shotgun (WGS) entry which is preliminary data.</text>
</comment>
<dbReference type="InterPro" id="IPR050483">
    <property type="entry name" value="CoA-transferase_III_domain"/>
</dbReference>
<keyword evidence="3" id="KW-1185">Reference proteome</keyword>
<dbReference type="EC" id="2.8.3.16" evidence="2"/>
<dbReference type="SUPFAM" id="SSF89796">
    <property type="entry name" value="CoA-transferase family III (CaiB/BaiF)"/>
    <property type="match status" value="1"/>
</dbReference>
<name>A0A7W8HGU3_9BURK</name>
<dbReference type="EMBL" id="JACHGB010000003">
    <property type="protein sequence ID" value="MBB5271817.1"/>
    <property type="molecule type" value="Genomic_DNA"/>
</dbReference>
<dbReference type="RefSeq" id="WP_183966533.1">
    <property type="nucleotide sequence ID" value="NZ_BAABEW010000001.1"/>
</dbReference>
<proteinExistence type="predicted"/>
<gene>
    <name evidence="2" type="ORF">HNQ70_001827</name>
</gene>
<accession>A0A7W8HGU3</accession>
<dbReference type="Gene3D" id="3.30.1540.10">
    <property type="entry name" value="formyl-coa transferase, domain 3"/>
    <property type="match status" value="1"/>
</dbReference>
<dbReference type="Pfam" id="PF02515">
    <property type="entry name" value="CoA_transf_3"/>
    <property type="match status" value="1"/>
</dbReference>